<dbReference type="GO" id="GO:0005524">
    <property type="term" value="F:ATP binding"/>
    <property type="evidence" value="ECO:0007669"/>
    <property type="project" value="UniProtKB-KW"/>
</dbReference>
<evidence type="ECO:0000256" key="6">
    <source>
        <dbReference type="ARBA" id="ARBA00023136"/>
    </source>
</evidence>
<dbReference type="InterPro" id="IPR003439">
    <property type="entry name" value="ABC_transporter-like_ATP-bd"/>
</dbReference>
<dbReference type="SMART" id="SM00382">
    <property type="entry name" value="AAA"/>
    <property type="match status" value="1"/>
</dbReference>
<organism evidence="8 9">
    <name type="scientific">Brevibacterium siliguriense</name>
    <dbReference type="NCBI Taxonomy" id="1136497"/>
    <lineage>
        <taxon>Bacteria</taxon>
        <taxon>Bacillati</taxon>
        <taxon>Actinomycetota</taxon>
        <taxon>Actinomycetes</taxon>
        <taxon>Micrococcales</taxon>
        <taxon>Brevibacteriaceae</taxon>
        <taxon>Brevibacterium</taxon>
    </lineage>
</organism>
<keyword evidence="3" id="KW-1003">Cell membrane</keyword>
<dbReference type="PANTHER" id="PTHR42788:SF7">
    <property type="entry name" value="NITRATE ABC TRANSPORTER ATP-BINDING PROTEIN"/>
    <property type="match status" value="1"/>
</dbReference>
<dbReference type="Proteomes" id="UP000199597">
    <property type="component" value="Chromosome I"/>
</dbReference>
<dbReference type="PANTHER" id="PTHR42788">
    <property type="entry name" value="TAURINE IMPORT ATP-BINDING PROTEIN-RELATED"/>
    <property type="match status" value="1"/>
</dbReference>
<evidence type="ECO:0000313" key="8">
    <source>
        <dbReference type="EMBL" id="SDS20422.1"/>
    </source>
</evidence>
<evidence type="ECO:0000256" key="1">
    <source>
        <dbReference type="ARBA" id="ARBA00004202"/>
    </source>
</evidence>
<evidence type="ECO:0000256" key="4">
    <source>
        <dbReference type="ARBA" id="ARBA00022741"/>
    </source>
</evidence>
<evidence type="ECO:0000256" key="5">
    <source>
        <dbReference type="ARBA" id="ARBA00022840"/>
    </source>
</evidence>
<accession>A0A1H1QA98</accession>
<dbReference type="InterPro" id="IPR017871">
    <property type="entry name" value="ABC_transporter-like_CS"/>
</dbReference>
<dbReference type="EMBL" id="LT629766">
    <property type="protein sequence ID" value="SDS20422.1"/>
    <property type="molecule type" value="Genomic_DNA"/>
</dbReference>
<name>A0A1H1QA98_9MICO</name>
<gene>
    <name evidence="8" type="ORF">SAMN04489752_1202</name>
</gene>
<dbReference type="InterPro" id="IPR050166">
    <property type="entry name" value="ABC_transporter_ATP-bind"/>
</dbReference>
<dbReference type="GO" id="GO:0016887">
    <property type="term" value="F:ATP hydrolysis activity"/>
    <property type="evidence" value="ECO:0007669"/>
    <property type="project" value="InterPro"/>
</dbReference>
<dbReference type="GO" id="GO:0005886">
    <property type="term" value="C:plasma membrane"/>
    <property type="evidence" value="ECO:0007669"/>
    <property type="project" value="UniProtKB-SubCell"/>
</dbReference>
<sequence>MQASSDHQATVSDVRLTNITKRFQRPGQEDFTALDGISLSVSPGTFLSVIGSNGAGKSTMLSIIAGNILADEGSVEVRGTDLSRRPSWRRVGSISRVRQDPQQNMISALTIEENFALAIAGKSNRFRLRLPSKKSIRNMAAELLEPLNMGLEDRLSTISGNLSGGQRQAIAVAMAAIGDPAVMLLDEHVAALDPNSAGRVNEATERVVRQKQITTIMVTHDMNHALTHADRLIMMHAGKIVLDFDGPRLRDLGPQDLQEQFASLSRGTLSDATLLSTTTGGDVVDCQE</sequence>
<dbReference type="PROSITE" id="PS50893">
    <property type="entry name" value="ABC_TRANSPORTER_2"/>
    <property type="match status" value="1"/>
</dbReference>
<dbReference type="SUPFAM" id="SSF52540">
    <property type="entry name" value="P-loop containing nucleoside triphosphate hydrolases"/>
    <property type="match status" value="1"/>
</dbReference>
<dbReference type="Pfam" id="PF00005">
    <property type="entry name" value="ABC_tran"/>
    <property type="match status" value="1"/>
</dbReference>
<keyword evidence="5 8" id="KW-0067">ATP-binding</keyword>
<evidence type="ECO:0000259" key="7">
    <source>
        <dbReference type="PROSITE" id="PS50893"/>
    </source>
</evidence>
<feature type="domain" description="ABC transporter" evidence="7">
    <location>
        <begin position="14"/>
        <end position="262"/>
    </location>
</feature>
<evidence type="ECO:0000256" key="3">
    <source>
        <dbReference type="ARBA" id="ARBA00022475"/>
    </source>
</evidence>
<dbReference type="Gene3D" id="3.40.50.300">
    <property type="entry name" value="P-loop containing nucleotide triphosphate hydrolases"/>
    <property type="match status" value="1"/>
</dbReference>
<protein>
    <submittedName>
        <fullName evidence="8">Putative ABC transport system ATP-binding protein</fullName>
    </submittedName>
</protein>
<dbReference type="PROSITE" id="PS00211">
    <property type="entry name" value="ABC_TRANSPORTER_1"/>
    <property type="match status" value="1"/>
</dbReference>
<keyword evidence="6" id="KW-0472">Membrane</keyword>
<keyword evidence="2" id="KW-0813">Transport</keyword>
<dbReference type="InterPro" id="IPR027417">
    <property type="entry name" value="P-loop_NTPase"/>
</dbReference>
<dbReference type="InterPro" id="IPR003593">
    <property type="entry name" value="AAA+_ATPase"/>
</dbReference>
<comment type="subcellular location">
    <subcellularLocation>
        <location evidence="1">Cell membrane</location>
        <topology evidence="1">Peripheral membrane protein</topology>
    </subcellularLocation>
</comment>
<evidence type="ECO:0000256" key="2">
    <source>
        <dbReference type="ARBA" id="ARBA00022448"/>
    </source>
</evidence>
<evidence type="ECO:0000313" key="9">
    <source>
        <dbReference type="Proteomes" id="UP000199597"/>
    </source>
</evidence>
<proteinExistence type="predicted"/>
<dbReference type="AlphaFoldDB" id="A0A1H1QA98"/>
<reference evidence="9" key="1">
    <citation type="submission" date="2016-10" db="EMBL/GenBank/DDBJ databases">
        <authorList>
            <person name="Varghese N."/>
            <person name="Submissions S."/>
        </authorList>
    </citation>
    <scope>NUCLEOTIDE SEQUENCE [LARGE SCALE GENOMIC DNA]</scope>
    <source>
        <strain evidence="9">DSM 23676</strain>
    </source>
</reference>
<dbReference type="STRING" id="1136497.SAMN04489752_1202"/>
<keyword evidence="9" id="KW-1185">Reference proteome</keyword>
<keyword evidence="4" id="KW-0547">Nucleotide-binding</keyword>